<reference evidence="4" key="1">
    <citation type="submission" date="2022-09" db="EMBL/GenBank/DDBJ databases">
        <title>Rhodovastum sp. nov. RN2-1 isolated from soil in Seongnam, South Korea.</title>
        <authorList>
            <person name="Le N.T."/>
        </authorList>
    </citation>
    <scope>NUCLEOTIDE SEQUENCE</scope>
    <source>
        <strain evidence="4">RN2-1</strain>
    </source>
</reference>
<dbReference type="Pfam" id="PF01557">
    <property type="entry name" value="FAA_hydrolase"/>
    <property type="match status" value="1"/>
</dbReference>
<dbReference type="Gene3D" id="3.90.850.10">
    <property type="entry name" value="Fumarylacetoacetase-like, C-terminal domain"/>
    <property type="match status" value="1"/>
</dbReference>
<dbReference type="InterPro" id="IPR011234">
    <property type="entry name" value="Fumarylacetoacetase-like_C"/>
</dbReference>
<dbReference type="InterPro" id="IPR036663">
    <property type="entry name" value="Fumarylacetoacetase_C_sf"/>
</dbReference>
<evidence type="ECO:0000256" key="1">
    <source>
        <dbReference type="ARBA" id="ARBA00022723"/>
    </source>
</evidence>
<dbReference type="PANTHER" id="PTHR11820">
    <property type="entry name" value="ACYLPYRUVASE"/>
    <property type="match status" value="1"/>
</dbReference>
<protein>
    <submittedName>
        <fullName evidence="4">Fumarylacetoacetate hydrolase family protein</fullName>
    </submittedName>
</protein>
<dbReference type="SUPFAM" id="SSF56529">
    <property type="entry name" value="FAH"/>
    <property type="match status" value="1"/>
</dbReference>
<dbReference type="Pfam" id="PF10370">
    <property type="entry name" value="Rv2993c-like_N"/>
    <property type="match status" value="1"/>
</dbReference>
<dbReference type="Gene3D" id="2.30.30.370">
    <property type="entry name" value="FAH"/>
    <property type="match status" value="1"/>
</dbReference>
<feature type="domain" description="Rv2993c-like N-terminal" evidence="3">
    <location>
        <begin position="4"/>
        <end position="53"/>
    </location>
</feature>
<dbReference type="GO" id="GO:0046872">
    <property type="term" value="F:metal ion binding"/>
    <property type="evidence" value="ECO:0007669"/>
    <property type="project" value="UniProtKB-KW"/>
</dbReference>
<reference evidence="4" key="2">
    <citation type="submission" date="2022-10" db="EMBL/GenBank/DDBJ databases">
        <authorList>
            <person name="Trinh H.N."/>
        </authorList>
    </citation>
    <scope>NUCLEOTIDE SEQUENCE</scope>
    <source>
        <strain evidence="4">RN2-1</strain>
    </source>
</reference>
<comment type="caution">
    <text evidence="4">The sequence shown here is derived from an EMBL/GenBank/DDBJ whole genome shotgun (WGS) entry which is preliminary data.</text>
</comment>
<dbReference type="PANTHER" id="PTHR11820:SF7">
    <property type="entry name" value="ACYLPYRUVASE FAHD1, MITOCHONDRIAL"/>
    <property type="match status" value="1"/>
</dbReference>
<organism evidence="4 5">
    <name type="scientific">Limobrevibacterium gyesilva</name>
    <dbReference type="NCBI Taxonomy" id="2991712"/>
    <lineage>
        <taxon>Bacteria</taxon>
        <taxon>Pseudomonadati</taxon>
        <taxon>Pseudomonadota</taxon>
        <taxon>Alphaproteobacteria</taxon>
        <taxon>Acetobacterales</taxon>
        <taxon>Acetobacteraceae</taxon>
        <taxon>Limobrevibacterium</taxon>
    </lineage>
</organism>
<name>A0AA41YNR1_9PROT</name>
<dbReference type="InterPro" id="IPR018833">
    <property type="entry name" value="Rv2993c-like_N"/>
</dbReference>
<proteinExistence type="predicted"/>
<dbReference type="Proteomes" id="UP001165679">
    <property type="component" value="Unassembled WGS sequence"/>
</dbReference>
<dbReference type="RefSeq" id="WP_264714831.1">
    <property type="nucleotide sequence ID" value="NZ_JAPDNT010000015.1"/>
</dbReference>
<dbReference type="EMBL" id="JAPDNT010000015">
    <property type="protein sequence ID" value="MCW3476085.1"/>
    <property type="molecule type" value="Genomic_DNA"/>
</dbReference>
<dbReference type="GO" id="GO:0018773">
    <property type="term" value="F:acetylpyruvate hydrolase activity"/>
    <property type="evidence" value="ECO:0007669"/>
    <property type="project" value="TreeGrafter"/>
</dbReference>
<evidence type="ECO:0000259" key="2">
    <source>
        <dbReference type="Pfam" id="PF01557"/>
    </source>
</evidence>
<evidence type="ECO:0000313" key="5">
    <source>
        <dbReference type="Proteomes" id="UP001165679"/>
    </source>
</evidence>
<keyword evidence="5" id="KW-1185">Reference proteome</keyword>
<evidence type="ECO:0000259" key="3">
    <source>
        <dbReference type="Pfam" id="PF10370"/>
    </source>
</evidence>
<keyword evidence="1" id="KW-0479">Metal-binding</keyword>
<keyword evidence="4" id="KW-0378">Hydrolase</keyword>
<dbReference type="AlphaFoldDB" id="A0AA41YNR1"/>
<gene>
    <name evidence="4" type="ORF">OL599_16015</name>
</gene>
<accession>A0AA41YNR1</accession>
<feature type="domain" description="Fumarylacetoacetase-like C-terminal" evidence="2">
    <location>
        <begin position="59"/>
        <end position="256"/>
    </location>
</feature>
<evidence type="ECO:0000313" key="4">
    <source>
        <dbReference type="EMBL" id="MCW3476085.1"/>
    </source>
</evidence>
<sequence length="261" mass="27595">MALWIRFERADGEYVGMLDAPTGRIAVHAGDPWAAPSPTGEVVQLDAVRLLAPLRPGKFIGLWNNFHALAVKLGAAIPAEPLYFLKAPGSILAPGGAITPPAGYAGRIAYEGELGIVIGRQCRNVTQAEAETAIFGYTGVNDVTALDILNADPAFPQWARAKSCDTFGPCGPAIATGLDWSALRIRTLLNGRERQNYPASDMILPPARIVSLISREMTLEPGDLIACGTSVGVLPMRPGMTVDVAIDGIGTLRNTVAERAP</sequence>